<comment type="caution">
    <text evidence="2">The sequence shown here is derived from an EMBL/GenBank/DDBJ whole genome shotgun (WGS) entry which is preliminary data.</text>
</comment>
<reference evidence="2 3" key="1">
    <citation type="submission" date="2018-09" db="EMBL/GenBank/DDBJ databases">
        <title>Comparative genomics of Leucobacter spp.</title>
        <authorList>
            <person name="Reis A.C."/>
            <person name="Kolvenbach B.A."/>
            <person name="Corvini P.F.X."/>
            <person name="Nunes O.C."/>
        </authorList>
    </citation>
    <scope>NUCLEOTIDE SEQUENCE [LARGE SCALE GENOMIC DNA]</scope>
    <source>
        <strain evidence="2 3">L-1</strain>
    </source>
</reference>
<dbReference type="Pfam" id="PF13274">
    <property type="entry name" value="SocA_Panacea"/>
    <property type="match status" value="1"/>
</dbReference>
<dbReference type="InterPro" id="IPR025272">
    <property type="entry name" value="SocA_Panacea"/>
</dbReference>
<feature type="domain" description="Antitoxin SocA-like Panacea" evidence="1">
    <location>
        <begin position="28"/>
        <end position="119"/>
    </location>
</feature>
<dbReference type="EMBL" id="QYAD01000001">
    <property type="protein sequence ID" value="MBL3688959.1"/>
    <property type="molecule type" value="Genomic_DNA"/>
</dbReference>
<keyword evidence="3" id="KW-1185">Reference proteome</keyword>
<sequence>MAASTASIHDVAAFILAKFDGPISTMKLQKLCFFGQGWSLGISGEPLFAEDFHAWKNGPVNWDLYMQHRGKYSVSSWNQGKSTRIVGFPELIVQAMLHNYGALSGIELSELTHRPGTPWAEARQQASVSDGQRDNSVITKHSMLEYFRRELKD</sequence>
<name>A0ABS1SLV7_9MICO</name>
<dbReference type="RefSeq" id="WP_202380950.1">
    <property type="nucleotide sequence ID" value="NZ_BAAAMA010000004.1"/>
</dbReference>
<accession>A0ABS1SLV7</accession>
<protein>
    <submittedName>
        <fullName evidence="2">DUF4065 domain-containing protein</fullName>
    </submittedName>
</protein>
<organism evidence="2 3">
    <name type="scientific">Leucobacter chromiireducens subsp. chromiireducens</name>
    <dbReference type="NCBI Taxonomy" id="660067"/>
    <lineage>
        <taxon>Bacteria</taxon>
        <taxon>Bacillati</taxon>
        <taxon>Actinomycetota</taxon>
        <taxon>Actinomycetes</taxon>
        <taxon>Micrococcales</taxon>
        <taxon>Microbacteriaceae</taxon>
        <taxon>Leucobacter</taxon>
    </lineage>
</organism>
<dbReference type="Proteomes" id="UP001646141">
    <property type="component" value="Unassembled WGS sequence"/>
</dbReference>
<evidence type="ECO:0000313" key="2">
    <source>
        <dbReference type="EMBL" id="MBL3688959.1"/>
    </source>
</evidence>
<gene>
    <name evidence="2" type="ORF">D3226_03175</name>
</gene>
<evidence type="ECO:0000313" key="3">
    <source>
        <dbReference type="Proteomes" id="UP001646141"/>
    </source>
</evidence>
<evidence type="ECO:0000259" key="1">
    <source>
        <dbReference type="Pfam" id="PF13274"/>
    </source>
</evidence>
<proteinExistence type="predicted"/>